<dbReference type="EMBL" id="JBBPBM010000011">
    <property type="protein sequence ID" value="KAK8563559.1"/>
    <property type="molecule type" value="Genomic_DNA"/>
</dbReference>
<sequence length="90" mass="9885">MREAIACMKQRVNLIRSSFFSHTIKGKGKGTAILSFVFVTDSGCDDTKAGLTAATTLLGWTRTQVLAMTKMQLQYGKANHTFQRNLCPGL</sequence>
<organism evidence="1 2">
    <name type="scientific">Hibiscus sabdariffa</name>
    <name type="common">roselle</name>
    <dbReference type="NCBI Taxonomy" id="183260"/>
    <lineage>
        <taxon>Eukaryota</taxon>
        <taxon>Viridiplantae</taxon>
        <taxon>Streptophyta</taxon>
        <taxon>Embryophyta</taxon>
        <taxon>Tracheophyta</taxon>
        <taxon>Spermatophyta</taxon>
        <taxon>Magnoliopsida</taxon>
        <taxon>eudicotyledons</taxon>
        <taxon>Gunneridae</taxon>
        <taxon>Pentapetalae</taxon>
        <taxon>rosids</taxon>
        <taxon>malvids</taxon>
        <taxon>Malvales</taxon>
        <taxon>Malvaceae</taxon>
        <taxon>Malvoideae</taxon>
        <taxon>Hibiscus</taxon>
    </lineage>
</organism>
<accession>A0ABR2ENJ1</accession>
<dbReference type="Proteomes" id="UP001472677">
    <property type="component" value="Unassembled WGS sequence"/>
</dbReference>
<protein>
    <submittedName>
        <fullName evidence="1">Uncharacterized protein</fullName>
    </submittedName>
</protein>
<reference evidence="1 2" key="1">
    <citation type="journal article" date="2024" name="G3 (Bethesda)">
        <title>Genome assembly of Hibiscus sabdariffa L. provides insights into metabolisms of medicinal natural products.</title>
        <authorList>
            <person name="Kim T."/>
        </authorList>
    </citation>
    <scope>NUCLEOTIDE SEQUENCE [LARGE SCALE GENOMIC DNA]</scope>
    <source>
        <strain evidence="1">TK-2024</strain>
        <tissue evidence="1">Old leaves</tissue>
    </source>
</reference>
<proteinExistence type="predicted"/>
<gene>
    <name evidence="1" type="ORF">V6N12_035705</name>
</gene>
<evidence type="ECO:0000313" key="1">
    <source>
        <dbReference type="EMBL" id="KAK8563559.1"/>
    </source>
</evidence>
<name>A0ABR2ENJ1_9ROSI</name>
<keyword evidence="2" id="KW-1185">Reference proteome</keyword>
<evidence type="ECO:0000313" key="2">
    <source>
        <dbReference type="Proteomes" id="UP001472677"/>
    </source>
</evidence>
<comment type="caution">
    <text evidence="1">The sequence shown here is derived from an EMBL/GenBank/DDBJ whole genome shotgun (WGS) entry which is preliminary data.</text>
</comment>